<dbReference type="Proteomes" id="UP000759537">
    <property type="component" value="Unassembled WGS sequence"/>
</dbReference>
<proteinExistence type="predicted"/>
<evidence type="ECO:0000313" key="3">
    <source>
        <dbReference type="Proteomes" id="UP000759537"/>
    </source>
</evidence>
<evidence type="ECO:0000256" key="1">
    <source>
        <dbReference type="SAM" id="MobiDB-lite"/>
    </source>
</evidence>
<feature type="compositionally biased region" description="Polar residues" evidence="1">
    <location>
        <begin position="13"/>
        <end position="24"/>
    </location>
</feature>
<sequence>MLTNFLSRDGTVRPSSRPSASETAPSYGCRCGPAIWLSFNTSRRTMRISISLKTKILPVSGVGFAVAVTVAAQSYYVPLPRLEKRWRCICRALRCMRGEDCMFELYDAFMVHSWLGEELSGSEEPSSFLAFGDSPPSAASVITPLAYYAKLERH</sequence>
<organism evidence="2 3">
    <name type="scientific">Russula ochroleuca</name>
    <dbReference type="NCBI Taxonomy" id="152965"/>
    <lineage>
        <taxon>Eukaryota</taxon>
        <taxon>Fungi</taxon>
        <taxon>Dikarya</taxon>
        <taxon>Basidiomycota</taxon>
        <taxon>Agaricomycotina</taxon>
        <taxon>Agaricomycetes</taxon>
        <taxon>Russulales</taxon>
        <taxon>Russulaceae</taxon>
        <taxon>Russula</taxon>
    </lineage>
</organism>
<protein>
    <submittedName>
        <fullName evidence="2">Uncharacterized protein</fullName>
    </submittedName>
</protein>
<name>A0A9P5MWG6_9AGAM</name>
<dbReference type="EMBL" id="WHVB01000008">
    <property type="protein sequence ID" value="KAF8480410.1"/>
    <property type="molecule type" value="Genomic_DNA"/>
</dbReference>
<gene>
    <name evidence="2" type="ORF">DFH94DRAFT_742657</name>
</gene>
<feature type="region of interest" description="Disordered" evidence="1">
    <location>
        <begin position="1"/>
        <end position="27"/>
    </location>
</feature>
<evidence type="ECO:0000313" key="2">
    <source>
        <dbReference type="EMBL" id="KAF8480410.1"/>
    </source>
</evidence>
<reference evidence="2" key="2">
    <citation type="journal article" date="2020" name="Nat. Commun.">
        <title>Large-scale genome sequencing of mycorrhizal fungi provides insights into the early evolution of symbiotic traits.</title>
        <authorList>
            <person name="Miyauchi S."/>
            <person name="Kiss E."/>
            <person name="Kuo A."/>
            <person name="Drula E."/>
            <person name="Kohler A."/>
            <person name="Sanchez-Garcia M."/>
            <person name="Morin E."/>
            <person name="Andreopoulos B."/>
            <person name="Barry K.W."/>
            <person name="Bonito G."/>
            <person name="Buee M."/>
            <person name="Carver A."/>
            <person name="Chen C."/>
            <person name="Cichocki N."/>
            <person name="Clum A."/>
            <person name="Culley D."/>
            <person name="Crous P.W."/>
            <person name="Fauchery L."/>
            <person name="Girlanda M."/>
            <person name="Hayes R.D."/>
            <person name="Keri Z."/>
            <person name="LaButti K."/>
            <person name="Lipzen A."/>
            <person name="Lombard V."/>
            <person name="Magnuson J."/>
            <person name="Maillard F."/>
            <person name="Murat C."/>
            <person name="Nolan M."/>
            <person name="Ohm R.A."/>
            <person name="Pangilinan J."/>
            <person name="Pereira M.F."/>
            <person name="Perotto S."/>
            <person name="Peter M."/>
            <person name="Pfister S."/>
            <person name="Riley R."/>
            <person name="Sitrit Y."/>
            <person name="Stielow J.B."/>
            <person name="Szollosi G."/>
            <person name="Zifcakova L."/>
            <person name="Stursova M."/>
            <person name="Spatafora J.W."/>
            <person name="Tedersoo L."/>
            <person name="Vaario L.M."/>
            <person name="Yamada A."/>
            <person name="Yan M."/>
            <person name="Wang P."/>
            <person name="Xu J."/>
            <person name="Bruns T."/>
            <person name="Baldrian P."/>
            <person name="Vilgalys R."/>
            <person name="Dunand C."/>
            <person name="Henrissat B."/>
            <person name="Grigoriev I.V."/>
            <person name="Hibbett D."/>
            <person name="Nagy L.G."/>
            <person name="Martin F.M."/>
        </authorList>
    </citation>
    <scope>NUCLEOTIDE SEQUENCE</scope>
    <source>
        <strain evidence="2">Prilba</strain>
    </source>
</reference>
<reference evidence="2" key="1">
    <citation type="submission" date="2019-10" db="EMBL/GenBank/DDBJ databases">
        <authorList>
            <consortium name="DOE Joint Genome Institute"/>
            <person name="Kuo A."/>
            <person name="Miyauchi S."/>
            <person name="Kiss E."/>
            <person name="Drula E."/>
            <person name="Kohler A."/>
            <person name="Sanchez-Garcia M."/>
            <person name="Andreopoulos B."/>
            <person name="Barry K.W."/>
            <person name="Bonito G."/>
            <person name="Buee M."/>
            <person name="Carver A."/>
            <person name="Chen C."/>
            <person name="Cichocki N."/>
            <person name="Clum A."/>
            <person name="Culley D."/>
            <person name="Crous P.W."/>
            <person name="Fauchery L."/>
            <person name="Girlanda M."/>
            <person name="Hayes R."/>
            <person name="Keri Z."/>
            <person name="LaButti K."/>
            <person name="Lipzen A."/>
            <person name="Lombard V."/>
            <person name="Magnuson J."/>
            <person name="Maillard F."/>
            <person name="Morin E."/>
            <person name="Murat C."/>
            <person name="Nolan M."/>
            <person name="Ohm R."/>
            <person name="Pangilinan J."/>
            <person name="Pereira M."/>
            <person name="Perotto S."/>
            <person name="Peter M."/>
            <person name="Riley R."/>
            <person name="Sitrit Y."/>
            <person name="Stielow B."/>
            <person name="Szollosi G."/>
            <person name="Zifcakova L."/>
            <person name="Stursova M."/>
            <person name="Spatafora J.W."/>
            <person name="Tedersoo L."/>
            <person name="Vaario L.-M."/>
            <person name="Yamada A."/>
            <person name="Yan M."/>
            <person name="Wang P."/>
            <person name="Xu J."/>
            <person name="Bruns T."/>
            <person name="Baldrian P."/>
            <person name="Vilgalys R."/>
            <person name="Henrissat B."/>
            <person name="Grigoriev I.V."/>
            <person name="Hibbett D."/>
            <person name="Nagy L.G."/>
            <person name="Martin F.M."/>
        </authorList>
    </citation>
    <scope>NUCLEOTIDE SEQUENCE</scope>
    <source>
        <strain evidence="2">Prilba</strain>
    </source>
</reference>
<accession>A0A9P5MWG6</accession>
<dbReference type="AlphaFoldDB" id="A0A9P5MWG6"/>
<keyword evidence="3" id="KW-1185">Reference proteome</keyword>
<comment type="caution">
    <text evidence="2">The sequence shown here is derived from an EMBL/GenBank/DDBJ whole genome shotgun (WGS) entry which is preliminary data.</text>
</comment>